<comment type="catalytic activity">
    <reaction evidence="8">
        <text>adenosine + phosphate = alpha-D-ribose 1-phosphate + adenine</text>
        <dbReference type="Rhea" id="RHEA:27642"/>
        <dbReference type="ChEBI" id="CHEBI:16335"/>
        <dbReference type="ChEBI" id="CHEBI:16708"/>
        <dbReference type="ChEBI" id="CHEBI:43474"/>
        <dbReference type="ChEBI" id="CHEBI:57720"/>
        <dbReference type="EC" id="2.4.2.1"/>
    </reaction>
    <physiologicalReaction direction="left-to-right" evidence="8">
        <dbReference type="Rhea" id="RHEA:27643"/>
    </physiologicalReaction>
</comment>
<keyword evidence="3" id="KW-0808">Transferase</keyword>
<dbReference type="EMBL" id="BAABLX010000074">
    <property type="protein sequence ID" value="GAA4956856.1"/>
    <property type="molecule type" value="Genomic_DNA"/>
</dbReference>
<dbReference type="Proteomes" id="UP001409585">
    <property type="component" value="Unassembled WGS sequence"/>
</dbReference>
<sequence>MPSERVGDGFWQPDWPVPANVGVLLTDRSGGGSAAPYVGLNLALHVGDDAQTVAANRERLQTRLGTVKVQWLEQVHGTKVATAAADGAVRTADAAVTRDTNLACAVMTADCLPVLLCDQGGTVVAAAHAGWRGLVDGVIANTVASMAVPATQITAFLGPAISQAHFEVGIEVVEAVFALATTNAEVQAVAKAVTPGARALHFYLDLYAVARVQLAGLGITSVYGGEHCTYGDARFFSYRRQKVTGRQASLIWLQA</sequence>
<dbReference type="InterPro" id="IPR038371">
    <property type="entry name" value="Cu_polyphenol_OxRdtase_sf"/>
</dbReference>
<dbReference type="AlphaFoldDB" id="A0AAV3U8C9"/>
<evidence type="ECO:0000256" key="10">
    <source>
        <dbReference type="RuleBase" id="RU361274"/>
    </source>
</evidence>
<dbReference type="Pfam" id="PF02578">
    <property type="entry name" value="Cu-oxidase_4"/>
    <property type="match status" value="1"/>
</dbReference>
<evidence type="ECO:0000256" key="9">
    <source>
        <dbReference type="ARBA" id="ARBA00049893"/>
    </source>
</evidence>
<organism evidence="11 12">
    <name type="scientific">Halioxenophilus aromaticivorans</name>
    <dbReference type="NCBI Taxonomy" id="1306992"/>
    <lineage>
        <taxon>Bacteria</taxon>
        <taxon>Pseudomonadati</taxon>
        <taxon>Pseudomonadota</taxon>
        <taxon>Gammaproteobacteria</taxon>
        <taxon>Alteromonadales</taxon>
        <taxon>Alteromonadaceae</taxon>
        <taxon>Halioxenophilus</taxon>
    </lineage>
</organism>
<keyword evidence="4" id="KW-0479">Metal-binding</keyword>
<evidence type="ECO:0000256" key="1">
    <source>
        <dbReference type="ARBA" id="ARBA00000553"/>
    </source>
</evidence>
<evidence type="ECO:0000256" key="8">
    <source>
        <dbReference type="ARBA" id="ARBA00048968"/>
    </source>
</evidence>
<proteinExistence type="inferred from homology"/>
<dbReference type="Gene3D" id="3.60.140.10">
    <property type="entry name" value="CNF1/YfiH-like putative cysteine hydrolases"/>
    <property type="match status" value="1"/>
</dbReference>
<comment type="catalytic activity">
    <reaction evidence="1">
        <text>inosine + phosphate = alpha-D-ribose 1-phosphate + hypoxanthine</text>
        <dbReference type="Rhea" id="RHEA:27646"/>
        <dbReference type="ChEBI" id="CHEBI:17368"/>
        <dbReference type="ChEBI" id="CHEBI:17596"/>
        <dbReference type="ChEBI" id="CHEBI:43474"/>
        <dbReference type="ChEBI" id="CHEBI:57720"/>
        <dbReference type="EC" id="2.4.2.1"/>
    </reaction>
    <physiologicalReaction direction="left-to-right" evidence="1">
        <dbReference type="Rhea" id="RHEA:27647"/>
    </physiologicalReaction>
</comment>
<reference evidence="12" key="1">
    <citation type="journal article" date="2019" name="Int. J. Syst. Evol. Microbiol.">
        <title>The Global Catalogue of Microorganisms (GCM) 10K type strain sequencing project: providing services to taxonomists for standard genome sequencing and annotation.</title>
        <authorList>
            <consortium name="The Broad Institute Genomics Platform"/>
            <consortium name="The Broad Institute Genome Sequencing Center for Infectious Disease"/>
            <person name="Wu L."/>
            <person name="Ma J."/>
        </authorList>
    </citation>
    <scope>NUCLEOTIDE SEQUENCE [LARGE SCALE GENOMIC DNA]</scope>
    <source>
        <strain evidence="12">JCM 19134</strain>
    </source>
</reference>
<evidence type="ECO:0000256" key="3">
    <source>
        <dbReference type="ARBA" id="ARBA00022679"/>
    </source>
</evidence>
<comment type="similarity">
    <text evidence="2 10">Belongs to the purine nucleoside phosphorylase YfiH/LACC1 family.</text>
</comment>
<accession>A0AAV3U8C9</accession>
<evidence type="ECO:0000256" key="6">
    <source>
        <dbReference type="ARBA" id="ARBA00022833"/>
    </source>
</evidence>
<dbReference type="PANTHER" id="PTHR30616:SF2">
    <property type="entry name" value="PURINE NUCLEOSIDE PHOSPHORYLASE LACC1"/>
    <property type="match status" value="1"/>
</dbReference>
<evidence type="ECO:0000313" key="11">
    <source>
        <dbReference type="EMBL" id="GAA4956856.1"/>
    </source>
</evidence>
<comment type="catalytic activity">
    <reaction evidence="9">
        <text>S-methyl-5'-thioadenosine + phosphate = 5-(methylsulfanyl)-alpha-D-ribose 1-phosphate + adenine</text>
        <dbReference type="Rhea" id="RHEA:11852"/>
        <dbReference type="ChEBI" id="CHEBI:16708"/>
        <dbReference type="ChEBI" id="CHEBI:17509"/>
        <dbReference type="ChEBI" id="CHEBI:43474"/>
        <dbReference type="ChEBI" id="CHEBI:58533"/>
        <dbReference type="EC" id="2.4.2.28"/>
    </reaction>
    <physiologicalReaction direction="left-to-right" evidence="9">
        <dbReference type="Rhea" id="RHEA:11853"/>
    </physiologicalReaction>
</comment>
<dbReference type="RefSeq" id="WP_345426884.1">
    <property type="nucleotide sequence ID" value="NZ_AP031496.1"/>
</dbReference>
<dbReference type="GO" id="GO:0016787">
    <property type="term" value="F:hydrolase activity"/>
    <property type="evidence" value="ECO:0007669"/>
    <property type="project" value="UniProtKB-KW"/>
</dbReference>
<dbReference type="CDD" id="cd16833">
    <property type="entry name" value="YfiH"/>
    <property type="match status" value="1"/>
</dbReference>
<keyword evidence="6" id="KW-0862">Zinc</keyword>
<dbReference type="GO" id="GO:0017061">
    <property type="term" value="F:S-methyl-5-thioadenosine phosphorylase activity"/>
    <property type="evidence" value="ECO:0007669"/>
    <property type="project" value="UniProtKB-EC"/>
</dbReference>
<keyword evidence="12" id="KW-1185">Reference proteome</keyword>
<evidence type="ECO:0000256" key="5">
    <source>
        <dbReference type="ARBA" id="ARBA00022801"/>
    </source>
</evidence>
<dbReference type="NCBIfam" id="TIGR00726">
    <property type="entry name" value="peptidoglycan editing factor PgeF"/>
    <property type="match status" value="1"/>
</dbReference>
<evidence type="ECO:0000256" key="2">
    <source>
        <dbReference type="ARBA" id="ARBA00007353"/>
    </source>
</evidence>
<comment type="catalytic activity">
    <reaction evidence="7">
        <text>adenosine + H2O + H(+) = inosine + NH4(+)</text>
        <dbReference type="Rhea" id="RHEA:24408"/>
        <dbReference type="ChEBI" id="CHEBI:15377"/>
        <dbReference type="ChEBI" id="CHEBI:15378"/>
        <dbReference type="ChEBI" id="CHEBI:16335"/>
        <dbReference type="ChEBI" id="CHEBI:17596"/>
        <dbReference type="ChEBI" id="CHEBI:28938"/>
        <dbReference type="EC" id="3.5.4.4"/>
    </reaction>
    <physiologicalReaction direction="left-to-right" evidence="7">
        <dbReference type="Rhea" id="RHEA:24409"/>
    </physiologicalReaction>
</comment>
<evidence type="ECO:0000313" key="12">
    <source>
        <dbReference type="Proteomes" id="UP001409585"/>
    </source>
</evidence>
<dbReference type="SUPFAM" id="SSF64438">
    <property type="entry name" value="CNF1/YfiH-like putative cysteine hydrolases"/>
    <property type="match status" value="1"/>
</dbReference>
<evidence type="ECO:0000256" key="4">
    <source>
        <dbReference type="ARBA" id="ARBA00022723"/>
    </source>
</evidence>
<protein>
    <recommendedName>
        <fullName evidence="10">Purine nucleoside phosphorylase</fullName>
    </recommendedName>
</protein>
<evidence type="ECO:0000256" key="7">
    <source>
        <dbReference type="ARBA" id="ARBA00047989"/>
    </source>
</evidence>
<comment type="caution">
    <text evidence="11">The sequence shown here is derived from an EMBL/GenBank/DDBJ whole genome shotgun (WGS) entry which is preliminary data.</text>
</comment>
<name>A0AAV3U8C9_9ALTE</name>
<dbReference type="GO" id="GO:0005507">
    <property type="term" value="F:copper ion binding"/>
    <property type="evidence" value="ECO:0007669"/>
    <property type="project" value="TreeGrafter"/>
</dbReference>
<dbReference type="InterPro" id="IPR011324">
    <property type="entry name" value="Cytotoxic_necrot_fac-like_cat"/>
</dbReference>
<keyword evidence="5" id="KW-0378">Hydrolase</keyword>
<dbReference type="InterPro" id="IPR003730">
    <property type="entry name" value="Cu_polyphenol_OxRdtase"/>
</dbReference>
<dbReference type="PANTHER" id="PTHR30616">
    <property type="entry name" value="UNCHARACTERIZED PROTEIN YFIH"/>
    <property type="match status" value="1"/>
</dbReference>
<gene>
    <name evidence="11" type="primary">pgeF</name>
    <name evidence="11" type="ORF">GCM10025791_41510</name>
</gene>